<dbReference type="RefSeq" id="WP_129786455.1">
    <property type="nucleotide sequence ID" value="NZ_RZHH01000003.1"/>
</dbReference>
<evidence type="ECO:0000256" key="1">
    <source>
        <dbReference type="ARBA" id="ARBA00005417"/>
    </source>
</evidence>
<evidence type="ECO:0000256" key="5">
    <source>
        <dbReference type="SAM" id="MobiDB-lite"/>
    </source>
</evidence>
<dbReference type="AlphaFoldDB" id="A0A482T0R4"/>
<dbReference type="PROSITE" id="PS50893">
    <property type="entry name" value="ABC_TRANSPORTER_2"/>
    <property type="match status" value="1"/>
</dbReference>
<dbReference type="InterPro" id="IPR003593">
    <property type="entry name" value="AAA+_ATPase"/>
</dbReference>
<dbReference type="PANTHER" id="PTHR43776">
    <property type="entry name" value="TRANSPORT ATP-BINDING PROTEIN"/>
    <property type="match status" value="1"/>
</dbReference>
<dbReference type="GO" id="GO:0005524">
    <property type="term" value="F:ATP binding"/>
    <property type="evidence" value="ECO:0007669"/>
    <property type="project" value="UniProtKB-KW"/>
</dbReference>
<dbReference type="SMART" id="SM00382">
    <property type="entry name" value="AAA"/>
    <property type="match status" value="1"/>
</dbReference>
<evidence type="ECO:0000313" key="7">
    <source>
        <dbReference type="EMBL" id="RYJ08536.1"/>
    </source>
</evidence>
<dbReference type="Pfam" id="PF08352">
    <property type="entry name" value="oligo_HPY"/>
    <property type="match status" value="1"/>
</dbReference>
<proteinExistence type="inferred from homology"/>
<dbReference type="CDD" id="cd03257">
    <property type="entry name" value="ABC_NikE_OppD_transporters"/>
    <property type="match status" value="1"/>
</dbReference>
<protein>
    <submittedName>
        <fullName evidence="7">ATP-binding cassette domain-containing protein</fullName>
    </submittedName>
</protein>
<dbReference type="InterPro" id="IPR013563">
    <property type="entry name" value="Oligopep_ABC_C"/>
</dbReference>
<accession>A0A482T0R4</accession>
<dbReference type="InterPro" id="IPR003439">
    <property type="entry name" value="ABC_transporter-like_ATP-bd"/>
</dbReference>
<comment type="caution">
    <text evidence="7">The sequence shown here is derived from an EMBL/GenBank/DDBJ whole genome shotgun (WGS) entry which is preliminary data.</text>
</comment>
<evidence type="ECO:0000256" key="3">
    <source>
        <dbReference type="ARBA" id="ARBA00022741"/>
    </source>
</evidence>
<dbReference type="PROSITE" id="PS00211">
    <property type="entry name" value="ABC_TRANSPORTER_1"/>
    <property type="match status" value="1"/>
</dbReference>
<feature type="domain" description="ABC transporter" evidence="6">
    <location>
        <begin position="19"/>
        <end position="269"/>
    </location>
</feature>
<evidence type="ECO:0000259" key="6">
    <source>
        <dbReference type="PROSITE" id="PS50893"/>
    </source>
</evidence>
<dbReference type="InterPro" id="IPR027417">
    <property type="entry name" value="P-loop_NTPase"/>
</dbReference>
<dbReference type="InterPro" id="IPR017871">
    <property type="entry name" value="ABC_transporter-like_CS"/>
</dbReference>
<feature type="compositionally biased region" description="Polar residues" evidence="5">
    <location>
        <begin position="437"/>
        <end position="446"/>
    </location>
</feature>
<dbReference type="InterPro" id="IPR050319">
    <property type="entry name" value="ABC_transp_ATP-bind"/>
</dbReference>
<dbReference type="FunFam" id="3.40.50.300:FF:000016">
    <property type="entry name" value="Oligopeptide ABC transporter ATP-binding component"/>
    <property type="match status" value="1"/>
</dbReference>
<keyword evidence="2" id="KW-0813">Transport</keyword>
<gene>
    <name evidence="7" type="ORF">ELS19_18700</name>
</gene>
<dbReference type="EMBL" id="RZHH01000003">
    <property type="protein sequence ID" value="RYJ08536.1"/>
    <property type="molecule type" value="Genomic_DNA"/>
</dbReference>
<comment type="similarity">
    <text evidence="1">Belongs to the ABC transporter superfamily.</text>
</comment>
<dbReference type="GO" id="GO:0055085">
    <property type="term" value="P:transmembrane transport"/>
    <property type="evidence" value="ECO:0007669"/>
    <property type="project" value="UniProtKB-ARBA"/>
</dbReference>
<sequence length="446" mass="48960">MSFQSSDSSQREKAEETLVEVSGLKKHYPIKEGILKREVGRVKAVDGISFEIERGETVGLVGESGCGKSTAAEAILRLEEPTDGTITFDDEDITEYDDTELKSFRREAQMIFQNPDSSFDPRMSIGESITEPLRIHGVGPREHRLAIASDLLERVGLNASDVDRYPHELSGGQKQRVALARALVVNPRLIVADEPVSALDVSVQAEVLTLLKDIQTEFDLSILFISHDMSVVREICDTVAVMYLGQIVEIADTETLFEDPQHPYTRALLRAIPTIDAGTRGIDAALSGDVPNPSDPPTGCNFYTRCPEVVQPEGYDFEQENWRAVMDLRVALERHGIDVEGLREFVGLDAGDSITPQDVEKMKAELRREHDIPPSLTDSAAESVLEEALDEIVRGNGASAEALLAREFETICGQSEPSLAESAAGHPTSCHLHSREVTQTPPLTDD</sequence>
<organism evidence="7 8">
    <name type="scientific">Halogeometricum borinquense</name>
    <dbReference type="NCBI Taxonomy" id="60847"/>
    <lineage>
        <taxon>Archaea</taxon>
        <taxon>Methanobacteriati</taxon>
        <taxon>Methanobacteriota</taxon>
        <taxon>Stenosarchaea group</taxon>
        <taxon>Halobacteria</taxon>
        <taxon>Halobacteriales</taxon>
        <taxon>Haloferacaceae</taxon>
        <taxon>Halogeometricum</taxon>
    </lineage>
</organism>
<keyword evidence="4 7" id="KW-0067">ATP-binding</keyword>
<reference evidence="7 8" key="1">
    <citation type="submission" date="2018-12" db="EMBL/GenBank/DDBJ databases">
        <title>Genome analysis provides insights into bioremediation potentialities of Halogeometricum borinquense strain N11.</title>
        <authorList>
            <person name="Najjari A."/>
            <person name="Youssef N."/>
            <person name="Fhoula I."/>
            <person name="Ben Dhia O."/>
            <person name="Mahjoubi M."/>
            <person name="Ouzari H.I."/>
            <person name="Cherif A."/>
        </authorList>
    </citation>
    <scope>NUCLEOTIDE SEQUENCE [LARGE SCALE GENOMIC DNA]</scope>
    <source>
        <strain evidence="7 8">N11</strain>
    </source>
</reference>
<feature type="region of interest" description="Disordered" evidence="5">
    <location>
        <begin position="416"/>
        <end position="446"/>
    </location>
</feature>
<dbReference type="SUPFAM" id="SSF52540">
    <property type="entry name" value="P-loop containing nucleoside triphosphate hydrolases"/>
    <property type="match status" value="1"/>
</dbReference>
<name>A0A482T0R4_9EURY</name>
<dbReference type="Gene3D" id="3.40.50.300">
    <property type="entry name" value="P-loop containing nucleotide triphosphate hydrolases"/>
    <property type="match status" value="1"/>
</dbReference>
<dbReference type="GO" id="GO:0016887">
    <property type="term" value="F:ATP hydrolysis activity"/>
    <property type="evidence" value="ECO:0007669"/>
    <property type="project" value="InterPro"/>
</dbReference>
<dbReference type="NCBIfam" id="TIGR01727">
    <property type="entry name" value="oligo_HPY"/>
    <property type="match status" value="1"/>
</dbReference>
<keyword evidence="3" id="KW-0547">Nucleotide-binding</keyword>
<evidence type="ECO:0000313" key="8">
    <source>
        <dbReference type="Proteomes" id="UP000294028"/>
    </source>
</evidence>
<evidence type="ECO:0000256" key="2">
    <source>
        <dbReference type="ARBA" id="ARBA00022448"/>
    </source>
</evidence>
<dbReference type="Proteomes" id="UP000294028">
    <property type="component" value="Unassembled WGS sequence"/>
</dbReference>
<dbReference type="Pfam" id="PF00005">
    <property type="entry name" value="ABC_tran"/>
    <property type="match status" value="1"/>
</dbReference>
<dbReference type="GO" id="GO:0015833">
    <property type="term" value="P:peptide transport"/>
    <property type="evidence" value="ECO:0007669"/>
    <property type="project" value="InterPro"/>
</dbReference>
<dbReference type="PANTHER" id="PTHR43776:SF7">
    <property type="entry name" value="D,D-DIPEPTIDE TRANSPORT ATP-BINDING PROTEIN DDPF-RELATED"/>
    <property type="match status" value="1"/>
</dbReference>
<evidence type="ECO:0000256" key="4">
    <source>
        <dbReference type="ARBA" id="ARBA00022840"/>
    </source>
</evidence>